<dbReference type="AlphaFoldDB" id="A0A5N5LDR9"/>
<gene>
    <name evidence="1" type="ORF">DKX38_013602</name>
</gene>
<comment type="caution">
    <text evidence="1">The sequence shown here is derived from an EMBL/GenBank/DDBJ whole genome shotgun (WGS) entry which is preliminary data.</text>
</comment>
<protein>
    <submittedName>
        <fullName evidence="1">Uncharacterized protein</fullName>
    </submittedName>
</protein>
<name>A0A5N5LDR9_9ROSI</name>
<keyword evidence="2" id="KW-1185">Reference proteome</keyword>
<evidence type="ECO:0000313" key="2">
    <source>
        <dbReference type="Proteomes" id="UP000326939"/>
    </source>
</evidence>
<sequence>MLRGRERQSAKNYMALCAEEEAFFKQRSRVQWLSLGDKNTRFFHRSLMHRCSRNTISRLQDDTGMDHYSTQDIGNLAVNYYKKLIGSSNSAREIDIERYYPKSGIFTEGFRGFGSWAGLGLLKYGPADSGLVDGSKAVGRVLVGREVGALFLGGLWMRPGREVGAQAGWLVWASCLPSGLSVRVEGLFGSGRLSSVWGVFLKAFCELSVARWVQAFGSCIFPFVLSLEPAQARVCSRLGGSLSA</sequence>
<evidence type="ECO:0000313" key="1">
    <source>
        <dbReference type="EMBL" id="KAB5540628.1"/>
    </source>
</evidence>
<accession>A0A5N5LDR9</accession>
<reference evidence="2" key="1">
    <citation type="journal article" date="2019" name="Gigascience">
        <title>De novo genome assembly of the endangered Acer yangbiense, a plant species with extremely small populations endemic to Yunnan Province, China.</title>
        <authorList>
            <person name="Yang J."/>
            <person name="Wariss H.M."/>
            <person name="Tao L."/>
            <person name="Zhang R."/>
            <person name="Yun Q."/>
            <person name="Hollingsworth P."/>
            <person name="Dao Z."/>
            <person name="Luo G."/>
            <person name="Guo H."/>
            <person name="Ma Y."/>
            <person name="Sun W."/>
        </authorList>
    </citation>
    <scope>NUCLEOTIDE SEQUENCE [LARGE SCALE GENOMIC DNA]</scope>
    <source>
        <strain evidence="2">cv. br00</strain>
    </source>
</reference>
<dbReference type="EMBL" id="VDCV01000009">
    <property type="protein sequence ID" value="KAB5540628.1"/>
    <property type="molecule type" value="Genomic_DNA"/>
</dbReference>
<proteinExistence type="predicted"/>
<organism evidence="1 2">
    <name type="scientific">Salix brachista</name>
    <dbReference type="NCBI Taxonomy" id="2182728"/>
    <lineage>
        <taxon>Eukaryota</taxon>
        <taxon>Viridiplantae</taxon>
        <taxon>Streptophyta</taxon>
        <taxon>Embryophyta</taxon>
        <taxon>Tracheophyta</taxon>
        <taxon>Spermatophyta</taxon>
        <taxon>Magnoliopsida</taxon>
        <taxon>eudicotyledons</taxon>
        <taxon>Gunneridae</taxon>
        <taxon>Pentapetalae</taxon>
        <taxon>rosids</taxon>
        <taxon>fabids</taxon>
        <taxon>Malpighiales</taxon>
        <taxon>Salicaceae</taxon>
        <taxon>Saliceae</taxon>
        <taxon>Salix</taxon>
    </lineage>
</organism>
<dbReference type="Proteomes" id="UP000326939">
    <property type="component" value="Chromosome 9"/>
</dbReference>